<organism evidence="2 3">
    <name type="scientific">Fasciolopsis buskii</name>
    <dbReference type="NCBI Taxonomy" id="27845"/>
    <lineage>
        <taxon>Eukaryota</taxon>
        <taxon>Metazoa</taxon>
        <taxon>Spiralia</taxon>
        <taxon>Lophotrochozoa</taxon>
        <taxon>Platyhelminthes</taxon>
        <taxon>Trematoda</taxon>
        <taxon>Digenea</taxon>
        <taxon>Plagiorchiida</taxon>
        <taxon>Echinostomata</taxon>
        <taxon>Echinostomatoidea</taxon>
        <taxon>Fasciolidae</taxon>
        <taxon>Fasciolopsis</taxon>
    </lineage>
</organism>
<name>A0A8E0RSF7_9TREM</name>
<comment type="caution">
    <text evidence="2">The sequence shown here is derived from an EMBL/GenBank/DDBJ whole genome shotgun (WGS) entry which is preliminary data.</text>
</comment>
<feature type="compositionally biased region" description="Basic and acidic residues" evidence="1">
    <location>
        <begin position="41"/>
        <end position="52"/>
    </location>
</feature>
<dbReference type="Proteomes" id="UP000728185">
    <property type="component" value="Unassembled WGS sequence"/>
</dbReference>
<feature type="compositionally biased region" description="Basic and acidic residues" evidence="1">
    <location>
        <begin position="1"/>
        <end position="21"/>
    </location>
</feature>
<gene>
    <name evidence="2" type="ORF">FBUS_09551</name>
</gene>
<dbReference type="EMBL" id="LUCM01007609">
    <property type="protein sequence ID" value="KAA0189637.1"/>
    <property type="molecule type" value="Genomic_DNA"/>
</dbReference>
<evidence type="ECO:0000313" key="2">
    <source>
        <dbReference type="EMBL" id="KAA0189637.1"/>
    </source>
</evidence>
<reference evidence="2" key="1">
    <citation type="submission" date="2019-05" db="EMBL/GenBank/DDBJ databases">
        <title>Annotation for the trematode Fasciolopsis buski.</title>
        <authorList>
            <person name="Choi Y.-J."/>
        </authorList>
    </citation>
    <scope>NUCLEOTIDE SEQUENCE</scope>
    <source>
        <strain evidence="2">HT</strain>
        <tissue evidence="2">Whole worm</tissue>
    </source>
</reference>
<accession>A0A8E0RSF7</accession>
<protein>
    <submittedName>
        <fullName evidence="2">Uncharacterized protein</fullName>
    </submittedName>
</protein>
<evidence type="ECO:0000313" key="3">
    <source>
        <dbReference type="Proteomes" id="UP000728185"/>
    </source>
</evidence>
<sequence length="147" mass="16341">MRKDLRNRDSVSRGRDHLESRRRSRSPLRAHQCEVSTVSSREPHAYTEAPKLRDDESKNVLLCNLEGQPTGGICSTGSVIENSFIRNVLSQPSKHRQKVSRPVAMGAVPSGLLLKKAFNDVKTNVEPPEFKGSGFVGQKIAHNPIAW</sequence>
<evidence type="ECO:0000256" key="1">
    <source>
        <dbReference type="SAM" id="MobiDB-lite"/>
    </source>
</evidence>
<keyword evidence="3" id="KW-1185">Reference proteome</keyword>
<proteinExistence type="predicted"/>
<dbReference type="AlphaFoldDB" id="A0A8E0RSF7"/>
<feature type="region of interest" description="Disordered" evidence="1">
    <location>
        <begin position="1"/>
        <end position="52"/>
    </location>
</feature>